<reference evidence="3" key="1">
    <citation type="submission" date="2011-11" db="EMBL/GenBank/DDBJ databases">
        <title>Escape from toxin-antitoxin mediated abortive infection can occur by recombination within a generalized transducing phage of Pectobacterium atrosepticum.</title>
        <authorList>
            <person name="Blower T.R."/>
            <person name="Evans T.J."/>
            <person name="Przybilski R."/>
            <person name="Fineran P.C."/>
            <person name="Salmond G.P.C."/>
        </authorList>
    </citation>
    <scope>NUCLEOTIDE SEQUENCE [LARGE SCALE GENOMIC DNA]</scope>
</reference>
<sequence>MLSTEVLSGPELPPEELAKAREVFWDIFMVKHDSDCYNDFAIALGCDRNRAKQFYYFILYQKGHMQNQQMQNQQMQERRVRGKLAVRIRKYTEFLDNPETIYQILARAEDEVEEGEEKRRMGQRNADST</sequence>
<evidence type="ECO:0000313" key="3">
    <source>
        <dbReference type="Proteomes" id="UP000010999"/>
    </source>
</evidence>
<dbReference type="Proteomes" id="UP000010999">
    <property type="component" value="Segment"/>
</dbReference>
<dbReference type="RefSeq" id="YP_007392465.1">
    <property type="nucleotide sequence ID" value="NC_020201.1"/>
</dbReference>
<protein>
    <submittedName>
        <fullName evidence="2">Uncharacterized protein</fullName>
    </submittedName>
</protein>
<gene>
    <name evidence="2" type="ORF">phiTE_003</name>
</gene>
<dbReference type="KEGG" id="vg:14515198"/>
<evidence type="ECO:0000256" key="1">
    <source>
        <dbReference type="SAM" id="MobiDB-lite"/>
    </source>
</evidence>
<reference evidence="2 3" key="2">
    <citation type="journal article" date="2012" name="PLoS Genet.">
        <title>Viral evasion of a bacterial suicide system by RNA-based molecular mimicry enables infectious altruism.</title>
        <authorList>
            <person name="Blower T.R."/>
            <person name="Evans T.J."/>
            <person name="Przybilski R."/>
            <person name="Fineran P.C."/>
            <person name="Salmond G.P."/>
        </authorList>
    </citation>
    <scope>NUCLEOTIDE SEQUENCE [LARGE SCALE GENOMIC DNA]</scope>
</reference>
<accession>K9L3P0</accession>
<feature type="region of interest" description="Disordered" evidence="1">
    <location>
        <begin position="110"/>
        <end position="129"/>
    </location>
</feature>
<proteinExistence type="predicted"/>
<organism evidence="2 3">
    <name type="scientific">Pectobacterium phage phiTE</name>
    <dbReference type="NCBI Taxonomy" id="1116482"/>
    <lineage>
        <taxon>Viruses</taxon>
        <taxon>Duplodnaviria</taxon>
        <taxon>Heunggongvirae</taxon>
        <taxon>Uroviricota</taxon>
        <taxon>Caudoviricetes</taxon>
        <taxon>Vequintavirinae</taxon>
        <taxon>Certrevirus</taxon>
        <taxon>Certrevirus phiTE</taxon>
    </lineage>
</organism>
<name>K9L3P0_9CAUD</name>
<dbReference type="EMBL" id="JQ015307">
    <property type="protein sequence ID" value="AEZ66169.1"/>
    <property type="molecule type" value="Genomic_DNA"/>
</dbReference>
<keyword evidence="3" id="KW-1185">Reference proteome</keyword>
<dbReference type="GeneID" id="14515198"/>
<evidence type="ECO:0000313" key="2">
    <source>
        <dbReference type="EMBL" id="AEZ66169.1"/>
    </source>
</evidence>